<name>A0ABY3WA68_9MICC</name>
<gene>
    <name evidence="2" type="ORF">MNQ99_11690</name>
</gene>
<evidence type="ECO:0000256" key="1">
    <source>
        <dbReference type="SAM" id="MobiDB-lite"/>
    </source>
</evidence>
<sequence length="112" mass="11926">MPELPSGSGGSPMAQLPERGHVAGSGLVEAITIEPPGQPPRFAAVVTDAGQQHPGKSRDGGHPRVRLVWLGQHRVPGIVAGIRLSFEGMLFRVDGLATIYNPRYEILSPLEN</sequence>
<dbReference type="Proteomes" id="UP000829069">
    <property type="component" value="Chromosome"/>
</dbReference>
<keyword evidence="3" id="KW-1185">Reference proteome</keyword>
<reference evidence="2 3" key="1">
    <citation type="submission" date="2022-03" db="EMBL/GenBank/DDBJ databases">
        <title>Isotopic signatures of nitrous oxide derived from detoxification processes.</title>
        <authorList>
            <person name="Behrendt U."/>
            <person name="Buchen C."/>
            <person name="Well R."/>
            <person name="Ulrich A."/>
            <person name="Rohe L."/>
            <person name="Kolb S."/>
            <person name="Schloter M."/>
            <person name="Horn M.A."/>
            <person name="Augustin J."/>
        </authorList>
    </citation>
    <scope>NUCLEOTIDE SEQUENCE [LARGE SCALE GENOMIC DNA]</scope>
    <source>
        <strain evidence="2 3">S4-C24</strain>
    </source>
</reference>
<evidence type="ECO:0000313" key="2">
    <source>
        <dbReference type="EMBL" id="UNK44644.1"/>
    </source>
</evidence>
<proteinExistence type="predicted"/>
<accession>A0ABY3WA68</accession>
<feature type="region of interest" description="Disordered" evidence="1">
    <location>
        <begin position="1"/>
        <end position="21"/>
    </location>
</feature>
<evidence type="ECO:0008006" key="4">
    <source>
        <dbReference type="Google" id="ProtNLM"/>
    </source>
</evidence>
<organism evidence="2 3">
    <name type="scientific">Arthrobacter sulfonylureivorans</name>
    <dbReference type="NCBI Taxonomy" id="2486855"/>
    <lineage>
        <taxon>Bacteria</taxon>
        <taxon>Bacillati</taxon>
        <taxon>Actinomycetota</taxon>
        <taxon>Actinomycetes</taxon>
        <taxon>Micrococcales</taxon>
        <taxon>Micrococcaceae</taxon>
        <taxon>Arthrobacter</taxon>
    </lineage>
</organism>
<evidence type="ECO:0000313" key="3">
    <source>
        <dbReference type="Proteomes" id="UP000829069"/>
    </source>
</evidence>
<dbReference type="EMBL" id="CP093326">
    <property type="protein sequence ID" value="UNK44644.1"/>
    <property type="molecule type" value="Genomic_DNA"/>
</dbReference>
<protein>
    <recommendedName>
        <fullName evidence="4">DNA-binding protein</fullName>
    </recommendedName>
</protein>
<dbReference type="RefSeq" id="WP_241913068.1">
    <property type="nucleotide sequence ID" value="NZ_CP093326.1"/>
</dbReference>